<dbReference type="GO" id="GO:0016887">
    <property type="term" value="F:ATP hydrolysis activity"/>
    <property type="evidence" value="ECO:0007669"/>
    <property type="project" value="InterPro"/>
</dbReference>
<dbReference type="PROSITE" id="PS50893">
    <property type="entry name" value="ABC_TRANSPORTER_2"/>
    <property type="match status" value="1"/>
</dbReference>
<reference evidence="6 7" key="1">
    <citation type="submission" date="2012-02" db="EMBL/GenBank/DDBJ databases">
        <title>Complete genome sequence of Phycisphaera mikurensis NBRC 102666.</title>
        <authorList>
            <person name="Ankai A."/>
            <person name="Hosoyama A."/>
            <person name="Terui Y."/>
            <person name="Sekine M."/>
            <person name="Fukai R."/>
            <person name="Kato Y."/>
            <person name="Nakamura S."/>
            <person name="Yamada-Narita S."/>
            <person name="Kawakoshi A."/>
            <person name="Fukunaga Y."/>
            <person name="Yamazaki S."/>
            <person name="Fujita N."/>
        </authorList>
    </citation>
    <scope>NUCLEOTIDE SEQUENCE [LARGE SCALE GENOMIC DNA]</scope>
    <source>
        <strain evidence="7">NBRC 102666 / KCTC 22515 / FYK2301M01</strain>
    </source>
</reference>
<keyword evidence="2" id="KW-0813">Transport</keyword>
<keyword evidence="3" id="KW-0547">Nucleotide-binding</keyword>
<evidence type="ECO:0000256" key="1">
    <source>
        <dbReference type="ARBA" id="ARBA00005417"/>
    </source>
</evidence>
<dbReference type="Proteomes" id="UP000007881">
    <property type="component" value="Chromosome"/>
</dbReference>
<dbReference type="KEGG" id="phm:PSMK_13820"/>
<gene>
    <name evidence="6" type="ordered locus">PSMK_13820</name>
</gene>
<evidence type="ECO:0000256" key="3">
    <source>
        <dbReference type="ARBA" id="ARBA00022741"/>
    </source>
</evidence>
<dbReference type="InterPro" id="IPR003593">
    <property type="entry name" value="AAA+_ATPase"/>
</dbReference>
<dbReference type="HOGENOM" id="CLU_000604_1_2_0"/>
<evidence type="ECO:0000313" key="7">
    <source>
        <dbReference type="Proteomes" id="UP000007881"/>
    </source>
</evidence>
<dbReference type="PANTHER" id="PTHR43335">
    <property type="entry name" value="ABC TRANSPORTER, ATP-BINDING PROTEIN"/>
    <property type="match status" value="1"/>
</dbReference>
<feature type="domain" description="ABC transporter" evidence="5">
    <location>
        <begin position="2"/>
        <end position="231"/>
    </location>
</feature>
<dbReference type="GO" id="GO:0005524">
    <property type="term" value="F:ATP binding"/>
    <property type="evidence" value="ECO:0007669"/>
    <property type="project" value="UniProtKB-KW"/>
</dbReference>
<dbReference type="SUPFAM" id="SSF52540">
    <property type="entry name" value="P-loop containing nucleoside triphosphate hydrolases"/>
    <property type="match status" value="1"/>
</dbReference>
<dbReference type="InterPro" id="IPR017871">
    <property type="entry name" value="ABC_transporter-like_CS"/>
</dbReference>
<sequence>MISAASLTKKFGPVTAVDGLCLEVAAGEVVGFLGPNGAGKTTTLRMLTGALPPTSGTATLGGFDVLTHPAEARRRLGYLPEGTPLYPEMRVSGYLHFVARLQGLSAAERKRRVDEVIDACGLAPVRRRTVARLSKGNRQRVGLASTLVHRPPVLVLDEPTSGLDPAQTVAVRQLLGGLGGEHTVLLSSHLLPEVQRMADRVLILAHGKLVASGTVAELTAAAGGAAAGSVRVRVELRGEPARVREVLRALDPAAEVEEAPGGGGWLSGVLAVPPLPATDAREAVAEACAAGGFRVRELRREEATLEAVFVRLTDPGAAP</sequence>
<protein>
    <submittedName>
        <fullName evidence="6">Putative ABC transporter ATP-binding protein</fullName>
    </submittedName>
</protein>
<comment type="similarity">
    <text evidence="1">Belongs to the ABC transporter superfamily.</text>
</comment>
<evidence type="ECO:0000259" key="5">
    <source>
        <dbReference type="PROSITE" id="PS50893"/>
    </source>
</evidence>
<organism evidence="6 7">
    <name type="scientific">Phycisphaera mikurensis (strain NBRC 102666 / KCTC 22515 / FYK2301M01)</name>
    <dbReference type="NCBI Taxonomy" id="1142394"/>
    <lineage>
        <taxon>Bacteria</taxon>
        <taxon>Pseudomonadati</taxon>
        <taxon>Planctomycetota</taxon>
        <taxon>Phycisphaerae</taxon>
        <taxon>Phycisphaerales</taxon>
        <taxon>Phycisphaeraceae</taxon>
        <taxon>Phycisphaera</taxon>
    </lineage>
</organism>
<proteinExistence type="inferred from homology"/>
<accession>I0IE53</accession>
<dbReference type="EMBL" id="AP012338">
    <property type="protein sequence ID" value="BAM03541.1"/>
    <property type="molecule type" value="Genomic_DNA"/>
</dbReference>
<evidence type="ECO:0000256" key="2">
    <source>
        <dbReference type="ARBA" id="ARBA00022448"/>
    </source>
</evidence>
<name>I0IE53_PHYMF</name>
<dbReference type="InterPro" id="IPR027417">
    <property type="entry name" value="P-loop_NTPase"/>
</dbReference>
<evidence type="ECO:0000313" key="6">
    <source>
        <dbReference type="EMBL" id="BAM03541.1"/>
    </source>
</evidence>
<dbReference type="CDD" id="cd03263">
    <property type="entry name" value="ABC_subfamily_A"/>
    <property type="match status" value="1"/>
</dbReference>
<dbReference type="Gene3D" id="3.40.50.300">
    <property type="entry name" value="P-loop containing nucleotide triphosphate hydrolases"/>
    <property type="match status" value="1"/>
</dbReference>
<dbReference type="RefSeq" id="WP_014436760.1">
    <property type="nucleotide sequence ID" value="NC_017080.1"/>
</dbReference>
<keyword evidence="7" id="KW-1185">Reference proteome</keyword>
<dbReference type="eggNOG" id="COG1131">
    <property type="taxonomic scope" value="Bacteria"/>
</dbReference>
<dbReference type="InterPro" id="IPR003439">
    <property type="entry name" value="ABC_transporter-like_ATP-bd"/>
</dbReference>
<dbReference type="PROSITE" id="PS00211">
    <property type="entry name" value="ABC_TRANSPORTER_1"/>
    <property type="match status" value="1"/>
</dbReference>
<dbReference type="SMART" id="SM00382">
    <property type="entry name" value="AAA"/>
    <property type="match status" value="1"/>
</dbReference>
<dbReference type="STRING" id="1142394.PSMK_13820"/>
<dbReference type="Pfam" id="PF00005">
    <property type="entry name" value="ABC_tran"/>
    <property type="match status" value="1"/>
</dbReference>
<keyword evidence="4 6" id="KW-0067">ATP-binding</keyword>
<dbReference type="AlphaFoldDB" id="I0IE53"/>
<evidence type="ECO:0000256" key="4">
    <source>
        <dbReference type="ARBA" id="ARBA00022840"/>
    </source>
</evidence>